<sequence length="160" mass="18283">MGHGSAHGLGHGSAPVDDDEEDDSHVEDVSPSRRVSNAMKNNPKEPPKDWTVEEEITLCEAWKLVQQEADEFEKEVQEKRAMGRDRAKAKKKSSASSRGGPSLFVDLVANKFLNIKKEKWGKMEEQQQSYIQLKNRELDIREAERREAAELKREKLAIQR</sequence>
<evidence type="ECO:0000313" key="3">
    <source>
        <dbReference type="Proteomes" id="UP001151760"/>
    </source>
</evidence>
<evidence type="ECO:0008006" key="4">
    <source>
        <dbReference type="Google" id="ProtNLM"/>
    </source>
</evidence>
<dbReference type="EMBL" id="BQNB010009556">
    <property type="protein sequence ID" value="GJS65140.1"/>
    <property type="molecule type" value="Genomic_DNA"/>
</dbReference>
<feature type="compositionally biased region" description="Gly residues" evidence="1">
    <location>
        <begin position="1"/>
        <end position="11"/>
    </location>
</feature>
<gene>
    <name evidence="2" type="ORF">Tco_0679704</name>
</gene>
<organism evidence="2 3">
    <name type="scientific">Tanacetum coccineum</name>
    <dbReference type="NCBI Taxonomy" id="301880"/>
    <lineage>
        <taxon>Eukaryota</taxon>
        <taxon>Viridiplantae</taxon>
        <taxon>Streptophyta</taxon>
        <taxon>Embryophyta</taxon>
        <taxon>Tracheophyta</taxon>
        <taxon>Spermatophyta</taxon>
        <taxon>Magnoliopsida</taxon>
        <taxon>eudicotyledons</taxon>
        <taxon>Gunneridae</taxon>
        <taxon>Pentapetalae</taxon>
        <taxon>asterids</taxon>
        <taxon>campanulids</taxon>
        <taxon>Asterales</taxon>
        <taxon>Asteraceae</taxon>
        <taxon>Asteroideae</taxon>
        <taxon>Anthemideae</taxon>
        <taxon>Anthemidinae</taxon>
        <taxon>Tanacetum</taxon>
    </lineage>
</organism>
<protein>
    <recommendedName>
        <fullName evidence="4">No apical meristem-associated C-terminal domain-containing protein</fullName>
    </recommendedName>
</protein>
<evidence type="ECO:0000256" key="1">
    <source>
        <dbReference type="SAM" id="MobiDB-lite"/>
    </source>
</evidence>
<reference evidence="2" key="2">
    <citation type="submission" date="2022-01" db="EMBL/GenBank/DDBJ databases">
        <authorList>
            <person name="Yamashiro T."/>
            <person name="Shiraishi A."/>
            <person name="Satake H."/>
            <person name="Nakayama K."/>
        </authorList>
    </citation>
    <scope>NUCLEOTIDE SEQUENCE</scope>
</reference>
<comment type="caution">
    <text evidence="2">The sequence shown here is derived from an EMBL/GenBank/DDBJ whole genome shotgun (WGS) entry which is preliminary data.</text>
</comment>
<dbReference type="Proteomes" id="UP001151760">
    <property type="component" value="Unassembled WGS sequence"/>
</dbReference>
<proteinExistence type="predicted"/>
<keyword evidence="3" id="KW-1185">Reference proteome</keyword>
<feature type="compositionally biased region" description="Basic and acidic residues" evidence="1">
    <location>
        <begin position="74"/>
        <end position="86"/>
    </location>
</feature>
<name>A0ABQ4XJT6_9ASTR</name>
<feature type="compositionally biased region" description="Acidic residues" evidence="1">
    <location>
        <begin position="16"/>
        <end position="25"/>
    </location>
</feature>
<evidence type="ECO:0000313" key="2">
    <source>
        <dbReference type="EMBL" id="GJS65140.1"/>
    </source>
</evidence>
<accession>A0ABQ4XJT6</accession>
<reference evidence="2" key="1">
    <citation type="journal article" date="2022" name="Int. J. Mol. Sci.">
        <title>Draft Genome of Tanacetum Coccineum: Genomic Comparison of Closely Related Tanacetum-Family Plants.</title>
        <authorList>
            <person name="Yamashiro T."/>
            <person name="Shiraishi A."/>
            <person name="Nakayama K."/>
            <person name="Satake H."/>
        </authorList>
    </citation>
    <scope>NUCLEOTIDE SEQUENCE</scope>
</reference>
<feature type="region of interest" description="Disordered" evidence="1">
    <location>
        <begin position="1"/>
        <end position="52"/>
    </location>
</feature>
<feature type="region of interest" description="Disordered" evidence="1">
    <location>
        <begin position="70"/>
        <end position="100"/>
    </location>
</feature>
<feature type="compositionally biased region" description="Basic and acidic residues" evidence="1">
    <location>
        <begin position="42"/>
        <end position="51"/>
    </location>
</feature>